<feature type="non-terminal residue" evidence="1">
    <location>
        <position position="66"/>
    </location>
</feature>
<gene>
    <name evidence="1" type="ORF">Gorai_006180</name>
</gene>
<dbReference type="EMBL" id="JABEZZ010000011">
    <property type="protein sequence ID" value="MBA0599981.1"/>
    <property type="molecule type" value="Genomic_DNA"/>
</dbReference>
<evidence type="ECO:0000313" key="1">
    <source>
        <dbReference type="EMBL" id="MBA0599981.1"/>
    </source>
</evidence>
<evidence type="ECO:0008006" key="3">
    <source>
        <dbReference type="Google" id="ProtNLM"/>
    </source>
</evidence>
<sequence length="66" mass="7630">MEDAFWVWVLRAKYGWKDQIPDSIARMTKDSGNASAEGVVRDLFGKWILGFNRYLGKCSPFEATLW</sequence>
<name>A0A7J8QEN9_GOSRA</name>
<reference evidence="1 2" key="1">
    <citation type="journal article" date="2019" name="Genome Biol. Evol.">
        <title>Insights into the evolution of the New World diploid cottons (Gossypium, subgenus Houzingenia) based on genome sequencing.</title>
        <authorList>
            <person name="Grover C.E."/>
            <person name="Arick M.A. 2nd"/>
            <person name="Thrash A."/>
            <person name="Conover J.L."/>
            <person name="Sanders W.S."/>
            <person name="Peterson D.G."/>
            <person name="Frelichowski J.E."/>
            <person name="Scheffler J.A."/>
            <person name="Scheffler B.E."/>
            <person name="Wendel J.F."/>
        </authorList>
    </citation>
    <scope>NUCLEOTIDE SEQUENCE [LARGE SCALE GENOMIC DNA]</scope>
    <source>
        <strain evidence="1">8</strain>
        <tissue evidence="1">Leaf</tissue>
    </source>
</reference>
<comment type="caution">
    <text evidence="1">The sequence shown here is derived from an EMBL/GenBank/DDBJ whole genome shotgun (WGS) entry which is preliminary data.</text>
</comment>
<accession>A0A7J8QEN9</accession>
<dbReference type="AlphaFoldDB" id="A0A7J8QEN9"/>
<dbReference type="Proteomes" id="UP000593578">
    <property type="component" value="Unassembled WGS sequence"/>
</dbReference>
<evidence type="ECO:0000313" key="2">
    <source>
        <dbReference type="Proteomes" id="UP000593578"/>
    </source>
</evidence>
<protein>
    <recommendedName>
        <fullName evidence="3">Reverse transcriptase zinc-binding domain-containing protein</fullName>
    </recommendedName>
</protein>
<proteinExistence type="predicted"/>
<organism evidence="1 2">
    <name type="scientific">Gossypium raimondii</name>
    <name type="common">Peruvian cotton</name>
    <name type="synonym">Gossypium klotzschianum subsp. raimondii</name>
    <dbReference type="NCBI Taxonomy" id="29730"/>
    <lineage>
        <taxon>Eukaryota</taxon>
        <taxon>Viridiplantae</taxon>
        <taxon>Streptophyta</taxon>
        <taxon>Embryophyta</taxon>
        <taxon>Tracheophyta</taxon>
        <taxon>Spermatophyta</taxon>
        <taxon>Magnoliopsida</taxon>
        <taxon>eudicotyledons</taxon>
        <taxon>Gunneridae</taxon>
        <taxon>Pentapetalae</taxon>
        <taxon>rosids</taxon>
        <taxon>malvids</taxon>
        <taxon>Malvales</taxon>
        <taxon>Malvaceae</taxon>
        <taxon>Malvoideae</taxon>
        <taxon>Gossypium</taxon>
    </lineage>
</organism>